<organism evidence="1 2">
    <name type="scientific">Sorangium cellulosum</name>
    <name type="common">Polyangium cellulosum</name>
    <dbReference type="NCBI Taxonomy" id="56"/>
    <lineage>
        <taxon>Bacteria</taxon>
        <taxon>Pseudomonadati</taxon>
        <taxon>Myxococcota</taxon>
        <taxon>Polyangia</taxon>
        <taxon>Polyangiales</taxon>
        <taxon>Polyangiaceae</taxon>
        <taxon>Sorangium</taxon>
    </lineage>
</organism>
<protein>
    <submittedName>
        <fullName evidence="1">Uncharacterized protein</fullName>
    </submittedName>
</protein>
<evidence type="ECO:0000313" key="1">
    <source>
        <dbReference type="EMBL" id="AUX24632.1"/>
    </source>
</evidence>
<proteinExistence type="predicted"/>
<sequence>MSILFSHRAAASPLPADWRPQSIHEEVQQATHEIDPVARLREPGVAIPRRDSGQRIGAIPEVVPRLSWNERDAG</sequence>
<dbReference type="Proteomes" id="UP000295781">
    <property type="component" value="Chromosome"/>
</dbReference>
<name>A0A4V0NE19_SORCE</name>
<dbReference type="RefSeq" id="WP_129350988.1">
    <property type="nucleotide sequence ID" value="NZ_CP012670.1"/>
</dbReference>
<dbReference type="AlphaFoldDB" id="A0A4V0NE19"/>
<dbReference type="EMBL" id="CP012670">
    <property type="protein sequence ID" value="AUX24632.1"/>
    <property type="molecule type" value="Genomic_DNA"/>
</dbReference>
<accession>A0A4V0NE19</accession>
<evidence type="ECO:0000313" key="2">
    <source>
        <dbReference type="Proteomes" id="UP000295781"/>
    </source>
</evidence>
<gene>
    <name evidence="1" type="ORF">SOCEGT47_051710</name>
</gene>
<reference evidence="1 2" key="1">
    <citation type="submission" date="2015-09" db="EMBL/GenBank/DDBJ databases">
        <title>Sorangium comparison.</title>
        <authorList>
            <person name="Zaburannyi N."/>
            <person name="Bunk B."/>
            <person name="Overmann J."/>
            <person name="Mueller R."/>
        </authorList>
    </citation>
    <scope>NUCLEOTIDE SEQUENCE [LARGE SCALE GENOMIC DNA]</scope>
    <source>
        <strain evidence="1 2">So ceGT47</strain>
    </source>
</reference>